<keyword evidence="14" id="KW-0539">Nucleus</keyword>
<evidence type="ECO:0000256" key="4">
    <source>
        <dbReference type="ARBA" id="ARBA00022741"/>
    </source>
</evidence>
<keyword evidence="4" id="KW-0547">Nucleotide-binding</keyword>
<accession>A0A3B0MZ14</accession>
<dbReference type="InterPro" id="IPR006554">
    <property type="entry name" value="Helicase-like_DEXD_c2"/>
</dbReference>
<keyword evidence="5" id="KW-0227">DNA damage</keyword>
<keyword evidence="10" id="KW-0411">Iron-sulfur</keyword>
<name>A0A3B0MZ14_THEAN</name>
<evidence type="ECO:0000256" key="11">
    <source>
        <dbReference type="ARBA" id="ARBA00023125"/>
    </source>
</evidence>
<reference evidence="17" key="1">
    <citation type="submission" date="2018-07" db="EMBL/GenBank/DDBJ databases">
        <authorList>
            <person name="Quirk P.G."/>
            <person name="Krulwich T.A."/>
        </authorList>
    </citation>
    <scope>NUCLEOTIDE SEQUENCE</scope>
    <source>
        <strain evidence="17">Anand</strain>
    </source>
</reference>
<dbReference type="CDD" id="cd18788">
    <property type="entry name" value="SF2_C_XPD"/>
    <property type="match status" value="1"/>
</dbReference>
<dbReference type="EMBL" id="UIVT01000004">
    <property type="protein sequence ID" value="SVP94905.1"/>
    <property type="molecule type" value="Genomic_DNA"/>
</dbReference>
<comment type="subcellular location">
    <subcellularLocation>
        <location evidence="1">Nucleus</location>
    </subcellularLocation>
</comment>
<evidence type="ECO:0000256" key="12">
    <source>
        <dbReference type="ARBA" id="ARBA00023204"/>
    </source>
</evidence>
<dbReference type="GO" id="GO:0003677">
    <property type="term" value="F:DNA binding"/>
    <property type="evidence" value="ECO:0007669"/>
    <property type="project" value="UniProtKB-KW"/>
</dbReference>
<evidence type="ECO:0000256" key="15">
    <source>
        <dbReference type="SAM" id="MobiDB-lite"/>
    </source>
</evidence>
<dbReference type="GO" id="GO:1904430">
    <property type="term" value="P:negative regulation of t-circle formation"/>
    <property type="evidence" value="ECO:0007669"/>
    <property type="project" value="TreeGrafter"/>
</dbReference>
<evidence type="ECO:0000313" key="17">
    <source>
        <dbReference type="EMBL" id="SVP94905.1"/>
    </source>
</evidence>
<dbReference type="InterPro" id="IPR010614">
    <property type="entry name" value="RAD3-like_helicase_DEAD"/>
</dbReference>
<dbReference type="SMART" id="SM00488">
    <property type="entry name" value="DEXDc2"/>
    <property type="match status" value="1"/>
</dbReference>
<feature type="domain" description="Helicase ATP-binding" evidence="16">
    <location>
        <begin position="12"/>
        <end position="367"/>
    </location>
</feature>
<dbReference type="GO" id="GO:0046872">
    <property type="term" value="F:metal ion binding"/>
    <property type="evidence" value="ECO:0007669"/>
    <property type="project" value="UniProtKB-KW"/>
</dbReference>
<dbReference type="Gene3D" id="3.40.50.300">
    <property type="entry name" value="P-loop containing nucleotide triphosphate hydrolases"/>
    <property type="match status" value="2"/>
</dbReference>
<dbReference type="SMART" id="SM00491">
    <property type="entry name" value="HELICc2"/>
    <property type="match status" value="1"/>
</dbReference>
<evidence type="ECO:0000256" key="8">
    <source>
        <dbReference type="ARBA" id="ARBA00022840"/>
    </source>
</evidence>
<keyword evidence="3" id="KW-0479">Metal-binding</keyword>
<dbReference type="GO" id="GO:0006281">
    <property type="term" value="P:DNA repair"/>
    <property type="evidence" value="ECO:0007669"/>
    <property type="project" value="UniProtKB-KW"/>
</dbReference>
<keyword evidence="12" id="KW-0234">DNA repair</keyword>
<keyword evidence="13" id="KW-0413">Isomerase</keyword>
<sequence length="951" mass="109731">MSKISESGVVIDGIDVKFPFYPYRCQRSYMEHVIKTIKESKNALLESPTGTGKTLSLICSTLATLLWNKMVKKVKKTKDDVVKPKTVKEEVKEEEIEYGTVKPEPVEEDLDKKIVDYRPLSVLDDEKKSEIKPERIKIMYASRTHSQLKQVVGEVEKTEYSRQFNLRGLKGVLLASRDQLCINPLRGKMTGEVLANFCKALVQERKCEYFNTMRGDKNSKQFQFERLMDIEDMVETGKNKHFCPYFSVKEGQEHADLILLPYNYLLSPDIRDAVDIDIRDSILVIDEAHNAEQVAEEGASFEIKQTDIGKYIETLKRFGIFYKDYISEDPTRINENEIDFSILNSIGLSLQYTDEFLNGITLLNNESFDIRRDSKDHIGTRWVIKELNKDHLVYGGQSVLDYMNGKMEYDKLKEVDVENTINRVVVILTKGTIEDSKHEEVFKKHYSDRTLKEDCILLTMLRKFISILLSPEVNDYPQYYNVIITNDERFEKLKKTNMDDIKSYGWNKKFKRDESRFELIKRREDNTEIIPKVFWFKCLQPVPTFVRLKNAGARSIILTSGTLGPLDVLERHLGGGQVKFDVKLQNEHVIDPSRVWVGSISGNAEDPNMLSSTFNTRNKMNYITELGNAVVSFVKNVPAGVLVFFCSYNVMNYTTSVWKKIGIYSKIEMYKKVYLEARPVENPEDSDVVPVTTMDIFNRYKENIDKGNGSVFFAICRGRLAEGIDFSDDYCRGIFVCGIPYPSRFDDNTALKMDYLDKLGHKTYEKGNLANDWYTSQAIRAINQAVGRSIRHNRDYGAILLADYRFKYVPVKPNLSKWVLNRLKLYNKMDDCTESLSSFFKQFEGETCSPARLVKKVNYDSPVPIKSEYNTQFRSNESSVNSRYNSTPLYKSMSNYATSNNKFNHSLLSCLEKTRTSQFSSPNPRVKDGPFSFKSPNKSNFGFKYERPPDS</sequence>
<evidence type="ECO:0000256" key="2">
    <source>
        <dbReference type="ARBA" id="ARBA00022485"/>
    </source>
</evidence>
<feature type="region of interest" description="Disordered" evidence="15">
    <location>
        <begin position="917"/>
        <end position="951"/>
    </location>
</feature>
<gene>
    <name evidence="17" type="ORF">TAT_000370500</name>
    <name evidence="18" type="ORF">TAV_000370500</name>
</gene>
<evidence type="ECO:0000313" key="18">
    <source>
        <dbReference type="EMBL" id="SVP95541.1"/>
    </source>
</evidence>
<dbReference type="PANTHER" id="PTHR11472:SF34">
    <property type="entry name" value="REGULATOR OF TELOMERE ELONGATION HELICASE 1"/>
    <property type="match status" value="1"/>
</dbReference>
<dbReference type="AlphaFoldDB" id="A0A3B0MZ14"/>
<dbReference type="GO" id="GO:0003678">
    <property type="term" value="F:DNA helicase activity"/>
    <property type="evidence" value="ECO:0007669"/>
    <property type="project" value="InterPro"/>
</dbReference>
<keyword evidence="6" id="KW-0378">Hydrolase</keyword>
<dbReference type="InterPro" id="IPR045028">
    <property type="entry name" value="DinG/Rad3-like"/>
</dbReference>
<dbReference type="GO" id="GO:0070182">
    <property type="term" value="F:DNA polymerase binding"/>
    <property type="evidence" value="ECO:0007669"/>
    <property type="project" value="TreeGrafter"/>
</dbReference>
<dbReference type="GO" id="GO:0016818">
    <property type="term" value="F:hydrolase activity, acting on acid anhydrides, in phosphorus-containing anhydrides"/>
    <property type="evidence" value="ECO:0007669"/>
    <property type="project" value="InterPro"/>
</dbReference>
<dbReference type="InterPro" id="IPR027417">
    <property type="entry name" value="P-loop_NTPase"/>
</dbReference>
<dbReference type="EMBL" id="UIVS01000004">
    <property type="protein sequence ID" value="SVP95541.1"/>
    <property type="molecule type" value="Genomic_DNA"/>
</dbReference>
<dbReference type="Pfam" id="PF13307">
    <property type="entry name" value="Helicase_C_2"/>
    <property type="match status" value="1"/>
</dbReference>
<evidence type="ECO:0000256" key="10">
    <source>
        <dbReference type="ARBA" id="ARBA00023014"/>
    </source>
</evidence>
<keyword evidence="9" id="KW-0408">Iron</keyword>
<evidence type="ECO:0000256" key="3">
    <source>
        <dbReference type="ARBA" id="ARBA00022723"/>
    </source>
</evidence>
<evidence type="ECO:0000256" key="6">
    <source>
        <dbReference type="ARBA" id="ARBA00022801"/>
    </source>
</evidence>
<evidence type="ECO:0000256" key="14">
    <source>
        <dbReference type="ARBA" id="ARBA00023242"/>
    </source>
</evidence>
<protein>
    <submittedName>
        <fullName evidence="17">Helicase, putative</fullName>
    </submittedName>
</protein>
<evidence type="ECO:0000256" key="5">
    <source>
        <dbReference type="ARBA" id="ARBA00022763"/>
    </source>
</evidence>
<dbReference type="GO" id="GO:0010569">
    <property type="term" value="P:regulation of double-strand break repair via homologous recombination"/>
    <property type="evidence" value="ECO:0007669"/>
    <property type="project" value="TreeGrafter"/>
</dbReference>
<dbReference type="VEuPathDB" id="PiroplasmaDB:TA09995"/>
<keyword evidence="8" id="KW-0067">ATP-binding</keyword>
<keyword evidence="11" id="KW-0238">DNA-binding</keyword>
<dbReference type="GO" id="GO:0005524">
    <property type="term" value="F:ATP binding"/>
    <property type="evidence" value="ECO:0007669"/>
    <property type="project" value="UniProtKB-KW"/>
</dbReference>
<evidence type="ECO:0000256" key="1">
    <source>
        <dbReference type="ARBA" id="ARBA00004123"/>
    </source>
</evidence>
<dbReference type="InterPro" id="IPR013020">
    <property type="entry name" value="Rad3/Chl1-like"/>
</dbReference>
<evidence type="ECO:0000259" key="16">
    <source>
        <dbReference type="PROSITE" id="PS51193"/>
    </source>
</evidence>
<dbReference type="InterPro" id="IPR006555">
    <property type="entry name" value="ATP-dep_Helicase_C"/>
</dbReference>
<dbReference type="InterPro" id="IPR014013">
    <property type="entry name" value="Helic_SF1/SF2_ATP-bd_DinG/Rad3"/>
</dbReference>
<dbReference type="PROSITE" id="PS51193">
    <property type="entry name" value="HELICASE_ATP_BIND_2"/>
    <property type="match status" value="1"/>
</dbReference>
<dbReference type="GO" id="GO:0045910">
    <property type="term" value="P:negative regulation of DNA recombination"/>
    <property type="evidence" value="ECO:0007669"/>
    <property type="project" value="TreeGrafter"/>
</dbReference>
<dbReference type="NCBIfam" id="TIGR00604">
    <property type="entry name" value="rad3"/>
    <property type="match status" value="1"/>
</dbReference>
<evidence type="ECO:0000256" key="13">
    <source>
        <dbReference type="ARBA" id="ARBA00023235"/>
    </source>
</evidence>
<organism evidence="17">
    <name type="scientific">Theileria annulata</name>
    <dbReference type="NCBI Taxonomy" id="5874"/>
    <lineage>
        <taxon>Eukaryota</taxon>
        <taxon>Sar</taxon>
        <taxon>Alveolata</taxon>
        <taxon>Apicomplexa</taxon>
        <taxon>Aconoidasida</taxon>
        <taxon>Piroplasmida</taxon>
        <taxon>Theileriidae</taxon>
        <taxon>Theileria</taxon>
    </lineage>
</organism>
<proteinExistence type="predicted"/>
<evidence type="ECO:0000256" key="9">
    <source>
        <dbReference type="ARBA" id="ARBA00023004"/>
    </source>
</evidence>
<evidence type="ECO:0000256" key="7">
    <source>
        <dbReference type="ARBA" id="ARBA00022806"/>
    </source>
</evidence>
<dbReference type="GO" id="GO:0051539">
    <property type="term" value="F:4 iron, 4 sulfur cluster binding"/>
    <property type="evidence" value="ECO:0007669"/>
    <property type="project" value="UniProtKB-KW"/>
</dbReference>
<dbReference type="Pfam" id="PF06733">
    <property type="entry name" value="DEAD_2"/>
    <property type="match status" value="1"/>
</dbReference>
<dbReference type="GO" id="GO:0005634">
    <property type="term" value="C:nucleus"/>
    <property type="evidence" value="ECO:0007669"/>
    <property type="project" value="UniProtKB-SubCell"/>
</dbReference>
<dbReference type="GO" id="GO:0090657">
    <property type="term" value="P:telomeric loop disassembly"/>
    <property type="evidence" value="ECO:0007669"/>
    <property type="project" value="TreeGrafter"/>
</dbReference>
<dbReference type="FunFam" id="3.40.50.300:FF:001352">
    <property type="entry name" value="DNA repair helicase"/>
    <property type="match status" value="1"/>
</dbReference>
<keyword evidence="2" id="KW-0004">4Fe-4S</keyword>
<dbReference type="PANTHER" id="PTHR11472">
    <property type="entry name" value="DNA REPAIR DEAD HELICASE RAD3/XP-D SUBFAMILY MEMBER"/>
    <property type="match status" value="1"/>
</dbReference>
<keyword evidence="7 17" id="KW-0347">Helicase</keyword>
<dbReference type="SUPFAM" id="SSF52540">
    <property type="entry name" value="P-loop containing nucleoside triphosphate hydrolases"/>
    <property type="match status" value="2"/>
</dbReference>